<gene>
    <name evidence="2" type="ORF">GN958_ATG18721</name>
</gene>
<evidence type="ECO:0000313" key="2">
    <source>
        <dbReference type="EMBL" id="KAF4132088.1"/>
    </source>
</evidence>
<protein>
    <submittedName>
        <fullName evidence="2">Uncharacterized protein</fullName>
    </submittedName>
</protein>
<dbReference type="AlphaFoldDB" id="A0A8S9U1Q6"/>
<organism evidence="2 3">
    <name type="scientific">Phytophthora infestans</name>
    <name type="common">Potato late blight agent</name>
    <name type="synonym">Botrytis infestans</name>
    <dbReference type="NCBI Taxonomy" id="4787"/>
    <lineage>
        <taxon>Eukaryota</taxon>
        <taxon>Sar</taxon>
        <taxon>Stramenopiles</taxon>
        <taxon>Oomycota</taxon>
        <taxon>Peronosporomycetes</taxon>
        <taxon>Peronosporales</taxon>
        <taxon>Peronosporaceae</taxon>
        <taxon>Phytophthora</taxon>
    </lineage>
</organism>
<sequence length="500" mass="55303">MAEVHVGVADSRYLLAEVERLKLQVHDLRAIGRVAQEERARTAELLASFVTRAQLDAALSTKVSLAHVDAQMDTMRSEMATLLAQKADLSSLATLQSTKLDVSVFDANVWDLNKLRVALEQHARDLFATFAGHVENQVNAKVGIEEFNRVFNPEATGQKASLETAALRILKMTDQLESLSNYVNGDRHRQKQMAELNVNLLDLARKQTAARNSIVQLESAEQASTTRLQAMGEQTTQAISKIQALAEMLSGLQTQTLTDKIAQDTRQVQLAHNVNQLQAQGEHISKTLSDLCQFARAGLVDTIDAKLKTNNERLQNELSTARVLCGQQYQQSSQRMNKVKDLLMNHKERLAHLDACIQTLGGLLVETQGELKNVKGPLATLATNLHEENVAILQEVKRSQNGARDIMLDYQNLLEREKSCVPLPSRPSSLSSGSLSDTASSTRKHKQHMLLATKPTNRPHTSSGRIQTCRSPLPIGVRRSAGAIRSTRSPSLREFHEIAQ</sequence>
<reference evidence="2" key="1">
    <citation type="submission" date="2020-03" db="EMBL/GenBank/DDBJ databases">
        <title>Hybrid Assembly of Korean Phytophthora infestans isolates.</title>
        <authorList>
            <person name="Prokchorchik M."/>
            <person name="Lee Y."/>
            <person name="Seo J."/>
            <person name="Cho J.-H."/>
            <person name="Park Y.-E."/>
            <person name="Jang D.-C."/>
            <person name="Im J.-S."/>
            <person name="Choi J.-G."/>
            <person name="Park H.-J."/>
            <person name="Lee G.-B."/>
            <person name="Lee Y.-G."/>
            <person name="Hong S.-Y."/>
            <person name="Cho K."/>
            <person name="Sohn K.H."/>
        </authorList>
    </citation>
    <scope>NUCLEOTIDE SEQUENCE</scope>
    <source>
        <strain evidence="2">KR_2_A2</strain>
    </source>
</reference>
<dbReference type="Proteomes" id="UP000704712">
    <property type="component" value="Unassembled WGS sequence"/>
</dbReference>
<comment type="caution">
    <text evidence="2">The sequence shown here is derived from an EMBL/GenBank/DDBJ whole genome shotgun (WGS) entry which is preliminary data.</text>
</comment>
<proteinExistence type="predicted"/>
<feature type="compositionally biased region" description="Low complexity" evidence="1">
    <location>
        <begin position="421"/>
        <end position="441"/>
    </location>
</feature>
<dbReference type="EMBL" id="JAACNO010002623">
    <property type="protein sequence ID" value="KAF4132088.1"/>
    <property type="molecule type" value="Genomic_DNA"/>
</dbReference>
<name>A0A8S9U1Q6_PHYIN</name>
<feature type="region of interest" description="Disordered" evidence="1">
    <location>
        <begin position="421"/>
        <end position="448"/>
    </location>
</feature>
<evidence type="ECO:0000313" key="3">
    <source>
        <dbReference type="Proteomes" id="UP000704712"/>
    </source>
</evidence>
<accession>A0A8S9U1Q6</accession>
<evidence type="ECO:0000256" key="1">
    <source>
        <dbReference type="SAM" id="MobiDB-lite"/>
    </source>
</evidence>